<comment type="caution">
    <text evidence="1">The sequence shown here is derived from an EMBL/GenBank/DDBJ whole genome shotgun (WGS) entry which is preliminary data.</text>
</comment>
<dbReference type="EMBL" id="MU276166">
    <property type="protein sequence ID" value="KAI0040814.1"/>
    <property type="molecule type" value="Genomic_DNA"/>
</dbReference>
<name>A0ACB8R9Q6_9AGAM</name>
<accession>A0ACB8R9Q6</accession>
<keyword evidence="2" id="KW-1185">Reference proteome</keyword>
<dbReference type="Proteomes" id="UP000814033">
    <property type="component" value="Unassembled WGS sequence"/>
</dbReference>
<organism evidence="1 2">
    <name type="scientific">Auriscalpium vulgare</name>
    <dbReference type="NCBI Taxonomy" id="40419"/>
    <lineage>
        <taxon>Eukaryota</taxon>
        <taxon>Fungi</taxon>
        <taxon>Dikarya</taxon>
        <taxon>Basidiomycota</taxon>
        <taxon>Agaricomycotina</taxon>
        <taxon>Agaricomycetes</taxon>
        <taxon>Russulales</taxon>
        <taxon>Auriscalpiaceae</taxon>
        <taxon>Auriscalpium</taxon>
    </lineage>
</organism>
<proteinExistence type="predicted"/>
<sequence>MQPVPCWEKVWVEAAPGTTLKVYKWVKTDKVQHFSDDEGGVDEPLVPLPDEPEVVEGDEDMDQDEPAASVPPASRDISEPILAPSELPSKAPTPKPHPLSMSFQASSLEDETQEEVTLQVPDNIDTGLDVRSALNPDGLDDLDMSQLGPDGTAFESAGDLTQMEATDALLGGEMMDDSLAEDPFALPET</sequence>
<reference evidence="1" key="1">
    <citation type="submission" date="2021-02" db="EMBL/GenBank/DDBJ databases">
        <authorList>
            <consortium name="DOE Joint Genome Institute"/>
            <person name="Ahrendt S."/>
            <person name="Looney B.P."/>
            <person name="Miyauchi S."/>
            <person name="Morin E."/>
            <person name="Drula E."/>
            <person name="Courty P.E."/>
            <person name="Chicoki N."/>
            <person name="Fauchery L."/>
            <person name="Kohler A."/>
            <person name="Kuo A."/>
            <person name="Labutti K."/>
            <person name="Pangilinan J."/>
            <person name="Lipzen A."/>
            <person name="Riley R."/>
            <person name="Andreopoulos W."/>
            <person name="He G."/>
            <person name="Johnson J."/>
            <person name="Barry K.W."/>
            <person name="Grigoriev I.V."/>
            <person name="Nagy L."/>
            <person name="Hibbett D."/>
            <person name="Henrissat B."/>
            <person name="Matheny P.B."/>
            <person name="Labbe J."/>
            <person name="Martin F."/>
        </authorList>
    </citation>
    <scope>NUCLEOTIDE SEQUENCE</scope>
    <source>
        <strain evidence="1">FP105234-sp</strain>
    </source>
</reference>
<reference evidence="1" key="2">
    <citation type="journal article" date="2022" name="New Phytol.">
        <title>Evolutionary transition to the ectomycorrhizal habit in the genomes of a hyperdiverse lineage of mushroom-forming fungi.</title>
        <authorList>
            <person name="Looney B."/>
            <person name="Miyauchi S."/>
            <person name="Morin E."/>
            <person name="Drula E."/>
            <person name="Courty P.E."/>
            <person name="Kohler A."/>
            <person name="Kuo A."/>
            <person name="LaButti K."/>
            <person name="Pangilinan J."/>
            <person name="Lipzen A."/>
            <person name="Riley R."/>
            <person name="Andreopoulos W."/>
            <person name="He G."/>
            <person name="Johnson J."/>
            <person name="Nolan M."/>
            <person name="Tritt A."/>
            <person name="Barry K.W."/>
            <person name="Grigoriev I.V."/>
            <person name="Nagy L.G."/>
            <person name="Hibbett D."/>
            <person name="Henrissat B."/>
            <person name="Matheny P.B."/>
            <person name="Labbe J."/>
            <person name="Martin F.M."/>
        </authorList>
    </citation>
    <scope>NUCLEOTIDE SEQUENCE</scope>
    <source>
        <strain evidence="1">FP105234-sp</strain>
    </source>
</reference>
<evidence type="ECO:0000313" key="1">
    <source>
        <dbReference type="EMBL" id="KAI0040814.1"/>
    </source>
</evidence>
<protein>
    <submittedName>
        <fullName evidence="1">Uncharacterized protein</fullName>
    </submittedName>
</protein>
<gene>
    <name evidence="1" type="ORF">FA95DRAFT_1566086</name>
</gene>
<evidence type="ECO:0000313" key="2">
    <source>
        <dbReference type="Proteomes" id="UP000814033"/>
    </source>
</evidence>